<evidence type="ECO:0000313" key="3">
    <source>
        <dbReference type="EMBL" id="PBL01402.1"/>
    </source>
</evidence>
<proteinExistence type="predicted"/>
<keyword evidence="4" id="KW-1185">Reference proteome</keyword>
<dbReference type="OrthoDB" id="10550356at2759"/>
<feature type="transmembrane region" description="Helical" evidence="1">
    <location>
        <begin position="170"/>
        <end position="188"/>
    </location>
</feature>
<gene>
    <name evidence="3" type="ORF">ARMGADRAFT_425256</name>
</gene>
<keyword evidence="1" id="KW-0812">Transmembrane</keyword>
<keyword evidence="1" id="KW-1133">Transmembrane helix</keyword>
<feature type="signal peptide" evidence="2">
    <location>
        <begin position="1"/>
        <end position="25"/>
    </location>
</feature>
<evidence type="ECO:0000313" key="4">
    <source>
        <dbReference type="Proteomes" id="UP000217790"/>
    </source>
</evidence>
<sequence length="250" mass="28050">MQSLCFAVANLLSLNFSLPWWALEACRPTTMTCLREDAGISADGLPGWQRFLNGIRQIGGKRVDCCGLFRRGKVRADDRSGKVSVSGKDADWLSAPCRVIETPEISEPPVPLITTYFPSLSLSSPWAPWIQDIGISTTPLHVPLAAPLLHQGASQLWKKRVFIQRLFHDLLLFWLYLLAYSLQLLVYMDVFFRNFSPLPTCNVLPLTHTPSRITWDKWFPKSASIGSLFTRKPCKDQTPTSSHAVFALSS</sequence>
<evidence type="ECO:0000256" key="1">
    <source>
        <dbReference type="SAM" id="Phobius"/>
    </source>
</evidence>
<dbReference type="EMBL" id="KZ293646">
    <property type="protein sequence ID" value="PBL01402.1"/>
    <property type="molecule type" value="Genomic_DNA"/>
</dbReference>
<accession>A0A2H3E1U4</accession>
<organism evidence="3 4">
    <name type="scientific">Armillaria gallica</name>
    <name type="common">Bulbous honey fungus</name>
    <name type="synonym">Armillaria bulbosa</name>
    <dbReference type="NCBI Taxonomy" id="47427"/>
    <lineage>
        <taxon>Eukaryota</taxon>
        <taxon>Fungi</taxon>
        <taxon>Dikarya</taxon>
        <taxon>Basidiomycota</taxon>
        <taxon>Agaricomycotina</taxon>
        <taxon>Agaricomycetes</taxon>
        <taxon>Agaricomycetidae</taxon>
        <taxon>Agaricales</taxon>
        <taxon>Marasmiineae</taxon>
        <taxon>Physalacriaceae</taxon>
        <taxon>Armillaria</taxon>
    </lineage>
</organism>
<reference evidence="4" key="1">
    <citation type="journal article" date="2017" name="Nat. Ecol. Evol.">
        <title>Genome expansion and lineage-specific genetic innovations in the forest pathogenic fungi Armillaria.</title>
        <authorList>
            <person name="Sipos G."/>
            <person name="Prasanna A.N."/>
            <person name="Walter M.C."/>
            <person name="O'Connor E."/>
            <person name="Balint B."/>
            <person name="Krizsan K."/>
            <person name="Kiss B."/>
            <person name="Hess J."/>
            <person name="Varga T."/>
            <person name="Slot J."/>
            <person name="Riley R."/>
            <person name="Boka B."/>
            <person name="Rigling D."/>
            <person name="Barry K."/>
            <person name="Lee J."/>
            <person name="Mihaltcheva S."/>
            <person name="LaButti K."/>
            <person name="Lipzen A."/>
            <person name="Waldron R."/>
            <person name="Moloney N.M."/>
            <person name="Sperisen C."/>
            <person name="Kredics L."/>
            <person name="Vagvoelgyi C."/>
            <person name="Patrignani A."/>
            <person name="Fitzpatrick D."/>
            <person name="Nagy I."/>
            <person name="Doyle S."/>
            <person name="Anderson J.B."/>
            <person name="Grigoriev I.V."/>
            <person name="Gueldener U."/>
            <person name="Muensterkoetter M."/>
            <person name="Nagy L.G."/>
        </authorList>
    </citation>
    <scope>NUCLEOTIDE SEQUENCE [LARGE SCALE GENOMIC DNA]</scope>
    <source>
        <strain evidence="4">Ar21-2</strain>
    </source>
</reference>
<dbReference type="Proteomes" id="UP000217790">
    <property type="component" value="Unassembled WGS sequence"/>
</dbReference>
<dbReference type="InParanoid" id="A0A2H3E1U4"/>
<feature type="chain" id="PRO_5013950971" evidence="2">
    <location>
        <begin position="26"/>
        <end position="250"/>
    </location>
</feature>
<keyword evidence="2" id="KW-0732">Signal</keyword>
<keyword evidence="1" id="KW-0472">Membrane</keyword>
<protein>
    <submittedName>
        <fullName evidence="3">Uncharacterized protein</fullName>
    </submittedName>
</protein>
<name>A0A2H3E1U4_ARMGA</name>
<dbReference type="AlphaFoldDB" id="A0A2H3E1U4"/>
<evidence type="ECO:0000256" key="2">
    <source>
        <dbReference type="SAM" id="SignalP"/>
    </source>
</evidence>